<keyword evidence="3" id="KW-0677">Repeat</keyword>
<comment type="caution">
    <text evidence="6">The sequence shown here is derived from an EMBL/GenBank/DDBJ whole genome shotgun (WGS) entry which is preliminary data.</text>
</comment>
<dbReference type="InterPro" id="IPR019775">
    <property type="entry name" value="WD40_repeat_CS"/>
</dbReference>
<dbReference type="Gene3D" id="2.130.10.10">
    <property type="entry name" value="YVTN repeat-like/Quinoprotein amine dehydrogenase"/>
    <property type="match status" value="2"/>
</dbReference>
<reference evidence="6 7" key="1">
    <citation type="submission" date="2016-08" db="EMBL/GenBank/DDBJ databases">
        <title>Genomes of anaerobic fungi encode conserved fungal cellulosomes for biomass hydrolysis.</title>
        <authorList>
            <consortium name="DOE Joint Genome Institute"/>
            <person name="Haitjema C.H."/>
            <person name="Gilmore S.P."/>
            <person name="Henske J.K."/>
            <person name="Solomon K.V."/>
            <person name="De Groot R."/>
            <person name="Kuo A."/>
            <person name="Mondo S.J."/>
            <person name="Salamov A.A."/>
            <person name="Labutti K."/>
            <person name="Zhao Z."/>
            <person name="Chiniquy J."/>
            <person name="Barry K."/>
            <person name="Brewer H.M."/>
            <person name="Purvine S.O."/>
            <person name="Wright A.T."/>
            <person name="Boxma B."/>
            <person name="Van Alen T."/>
            <person name="Hackstein J.H."/>
            <person name="Baker S.E."/>
            <person name="Grigoriev I.V."/>
            <person name="O'Malley M.A."/>
        </authorList>
    </citation>
    <scope>NUCLEOTIDE SEQUENCE [LARGE SCALE GENOMIC DNA]</scope>
    <source>
        <strain evidence="7">finn</strain>
    </source>
</reference>
<dbReference type="PANTHER" id="PTHR19862">
    <property type="entry name" value="WD REPEAT-CONTAINING PROTEIN 48"/>
    <property type="match status" value="1"/>
</dbReference>
<feature type="repeat" description="WD" evidence="4">
    <location>
        <begin position="172"/>
        <end position="213"/>
    </location>
</feature>
<sequence length="1165" mass="131163">MAKQRISYVVRENYDEAGHNSGINSLALDVQTPGGLLYTAGKDSKIVSWDLHLDDVNSNPYYVKRENMSNMENLNNPQEYSSFVDINHEEINNKMEYNESFDSQRDFSLVKNYHSEEITKNNSYNHSCSLNNSTTGITIKSNIQKLKQKYSQNFDLRRRKCITQTPTFNTNYWYHSDWVNDIVLTEKKDHFISASSDRSIYLWDVKNKLPLSRIGFHKDDVRVLAYSSKRNWVASGGFDQRVLFWDLGEGRVKPIFTSDDSLTQASIYSIATNNEGNVLVTGSPERIVRIWDTRQGKQVLKLTGHSDNVRALIVSEDGKWVLSGSSDSSIKLWSIANVKRCVMTYNHYSDSVWSLTSNDPYLKTFWAGGRDGCITKINQSSNYDYNNQYDNDYGDCVLVCKENAGIVKLAAINNGYIYAATNSSNINCWRDIPLSSQSLNLYKDQNANDFERINIPKSSVITQPNDIINDSLYTFNQIQSVASVDTRSISLNDNYIDYDFSNRLACEDYVVPIFSKPEATIQGKPPIIKFTMMNDRRHVLTQDSDKNIDEWDIILCKKNKSYGKADYDKVLKETNKKISTENWCSVDIHTGALTVSMIPNKVFESLIYYDECIEDELVPDSLLESRVNIGRWVLTNLFYNFIMAVNNKDPNIDEKNKELLNVVNNNNNNNNNNNSSNNNNETENENLNLAKSNSSIRCLTPLLTDDNCSVPESIGTLSMTSLNKNECVKLTSLSRINSQKVIVNKNKTPMFPELKNNYSDEEDDAETNDNSSYNALSPCNQSSNDGHSINGEVPEGGLTQTPDLNKDDSSNYLIPSDTAGINREASSNNSSVYLSSLSTLSKNNSVSTSNNLLLTPLTPLSSNKEKSGSSLNKSNSYNENTNNEEKRKSVSNESSSQLKTKEKSFIRRIRSHVHKRSPSSSRQKDSKKSISSGGISSKSSIVTNTTLVTTSINSNNPSKTKAVPEPKTDGPINFAECPYVKLPREVPIIISSLESDDAVTYIDQDRETVGSLGEPNTTKYLCNSSILPKWVYDCVINKKIPAIEAKKVNFVLKPYPKSDMPEFPTGNNHLCANRMLRIRKVITYVVDKLNLSKTTLSKANRASSVSLSEINTSNTGGIKAENWIEILCNEEVLDPSTTLATCKNHYSKTSGDVVLYYRYIIKEIK</sequence>
<evidence type="ECO:0000256" key="3">
    <source>
        <dbReference type="ARBA" id="ARBA00022737"/>
    </source>
</evidence>
<organism evidence="6 7">
    <name type="scientific">Piromyces finnis</name>
    <dbReference type="NCBI Taxonomy" id="1754191"/>
    <lineage>
        <taxon>Eukaryota</taxon>
        <taxon>Fungi</taxon>
        <taxon>Fungi incertae sedis</taxon>
        <taxon>Chytridiomycota</taxon>
        <taxon>Chytridiomycota incertae sedis</taxon>
        <taxon>Neocallimastigomycetes</taxon>
        <taxon>Neocallimastigales</taxon>
        <taxon>Neocallimastigaceae</taxon>
        <taxon>Piromyces</taxon>
    </lineage>
</organism>
<dbReference type="PRINTS" id="PR00320">
    <property type="entry name" value="GPROTEINBRPT"/>
</dbReference>
<feature type="repeat" description="WD" evidence="4">
    <location>
        <begin position="267"/>
        <end position="301"/>
    </location>
</feature>
<dbReference type="EMBL" id="MCFH01000038">
    <property type="protein sequence ID" value="ORX45759.1"/>
    <property type="molecule type" value="Genomic_DNA"/>
</dbReference>
<dbReference type="PANTHER" id="PTHR19862:SF14">
    <property type="entry name" value="WD REPEAT-CONTAINING PROTEIN 48"/>
    <property type="match status" value="1"/>
</dbReference>
<dbReference type="InterPro" id="IPR021772">
    <property type="entry name" value="WDR48/Bun107"/>
</dbReference>
<dbReference type="Proteomes" id="UP000193719">
    <property type="component" value="Unassembled WGS sequence"/>
</dbReference>
<dbReference type="SMART" id="SM00320">
    <property type="entry name" value="WD40"/>
    <property type="match status" value="7"/>
</dbReference>
<dbReference type="PROSITE" id="PS50294">
    <property type="entry name" value="WD_REPEATS_REGION"/>
    <property type="match status" value="3"/>
</dbReference>
<dbReference type="InterPro" id="IPR036322">
    <property type="entry name" value="WD40_repeat_dom_sf"/>
</dbReference>
<accession>A0A1Y1V3S6</accession>
<feature type="region of interest" description="Disordered" evidence="5">
    <location>
        <begin position="662"/>
        <end position="684"/>
    </location>
</feature>
<dbReference type="InterPro" id="IPR001680">
    <property type="entry name" value="WD40_rpt"/>
</dbReference>
<feature type="compositionally biased region" description="Low complexity" evidence="5">
    <location>
        <begin position="872"/>
        <end position="881"/>
    </location>
</feature>
<protein>
    <submittedName>
        <fullName evidence="6">WD40 repeat-like protein</fullName>
    </submittedName>
</protein>
<feature type="repeat" description="WD" evidence="4">
    <location>
        <begin position="302"/>
        <end position="335"/>
    </location>
</feature>
<feature type="repeat" description="WD" evidence="4">
    <location>
        <begin position="16"/>
        <end position="51"/>
    </location>
</feature>
<feature type="compositionally biased region" description="Basic residues" evidence="5">
    <location>
        <begin position="906"/>
        <end position="917"/>
    </location>
</feature>
<name>A0A1Y1V3S6_9FUNG</name>
<feature type="region of interest" description="Disordered" evidence="5">
    <location>
        <begin position="844"/>
        <end position="937"/>
    </location>
</feature>
<proteinExistence type="inferred from homology"/>
<gene>
    <name evidence="6" type="ORF">BCR36DRAFT_405903</name>
</gene>
<feature type="repeat" description="WD" evidence="4">
    <location>
        <begin position="214"/>
        <end position="247"/>
    </location>
</feature>
<feature type="compositionally biased region" description="Polar residues" evidence="5">
    <location>
        <begin position="768"/>
        <end position="787"/>
    </location>
</feature>
<dbReference type="GO" id="GO:0000724">
    <property type="term" value="P:double-strand break repair via homologous recombination"/>
    <property type="evidence" value="ECO:0007669"/>
    <property type="project" value="TreeGrafter"/>
</dbReference>
<dbReference type="PROSITE" id="PS50082">
    <property type="entry name" value="WD_REPEATS_2"/>
    <property type="match status" value="5"/>
</dbReference>
<dbReference type="InterPro" id="IPR051246">
    <property type="entry name" value="WDR48"/>
</dbReference>
<keyword evidence="7" id="KW-1185">Reference proteome</keyword>
<dbReference type="AlphaFoldDB" id="A0A1Y1V3S6"/>
<dbReference type="GO" id="GO:0043130">
    <property type="term" value="F:ubiquitin binding"/>
    <property type="evidence" value="ECO:0007669"/>
    <property type="project" value="TreeGrafter"/>
</dbReference>
<keyword evidence="2 4" id="KW-0853">WD repeat</keyword>
<evidence type="ECO:0000256" key="4">
    <source>
        <dbReference type="PROSITE-ProRule" id="PRU00221"/>
    </source>
</evidence>
<dbReference type="Pfam" id="PF11816">
    <property type="entry name" value="DUF3337"/>
    <property type="match status" value="1"/>
</dbReference>
<reference evidence="6 7" key="2">
    <citation type="submission" date="2016-08" db="EMBL/GenBank/DDBJ databases">
        <title>Pervasive Adenine N6-methylation of Active Genes in Fungi.</title>
        <authorList>
            <consortium name="DOE Joint Genome Institute"/>
            <person name="Mondo S.J."/>
            <person name="Dannebaum R.O."/>
            <person name="Kuo R.C."/>
            <person name="Labutti K."/>
            <person name="Haridas S."/>
            <person name="Kuo A."/>
            <person name="Salamov A."/>
            <person name="Ahrendt S.R."/>
            <person name="Lipzen A."/>
            <person name="Sullivan W."/>
            <person name="Andreopoulos W.B."/>
            <person name="Clum A."/>
            <person name="Lindquist E."/>
            <person name="Daum C."/>
            <person name="Ramamoorthy G.K."/>
            <person name="Gryganskyi A."/>
            <person name="Culley D."/>
            <person name="Magnuson J.K."/>
            <person name="James T.Y."/>
            <person name="O'Malley M.A."/>
            <person name="Stajich J.E."/>
            <person name="Spatafora J.W."/>
            <person name="Visel A."/>
            <person name="Grigoriev I.V."/>
        </authorList>
    </citation>
    <scope>NUCLEOTIDE SEQUENCE [LARGE SCALE GENOMIC DNA]</scope>
    <source>
        <strain evidence="7">finn</strain>
    </source>
</reference>
<feature type="compositionally biased region" description="Low complexity" evidence="5">
    <location>
        <begin position="844"/>
        <end position="862"/>
    </location>
</feature>
<evidence type="ECO:0000313" key="7">
    <source>
        <dbReference type="Proteomes" id="UP000193719"/>
    </source>
</evidence>
<dbReference type="CDD" id="cd00200">
    <property type="entry name" value="WD40"/>
    <property type="match status" value="1"/>
</dbReference>
<dbReference type="InterPro" id="IPR020472">
    <property type="entry name" value="WD40_PAC1"/>
</dbReference>
<evidence type="ECO:0000313" key="6">
    <source>
        <dbReference type="EMBL" id="ORX45759.1"/>
    </source>
</evidence>
<feature type="region of interest" description="Disordered" evidence="5">
    <location>
        <begin position="750"/>
        <end position="824"/>
    </location>
</feature>
<dbReference type="SUPFAM" id="SSF50978">
    <property type="entry name" value="WD40 repeat-like"/>
    <property type="match status" value="1"/>
</dbReference>
<evidence type="ECO:0000256" key="1">
    <source>
        <dbReference type="ARBA" id="ARBA00006917"/>
    </source>
</evidence>
<evidence type="ECO:0000256" key="5">
    <source>
        <dbReference type="SAM" id="MobiDB-lite"/>
    </source>
</evidence>
<dbReference type="InterPro" id="IPR015943">
    <property type="entry name" value="WD40/YVTN_repeat-like_dom_sf"/>
</dbReference>
<dbReference type="OrthoDB" id="2421129at2759"/>
<comment type="similarity">
    <text evidence="1">Belongs to the WD repeat WDR48 family.</text>
</comment>
<evidence type="ECO:0000256" key="2">
    <source>
        <dbReference type="ARBA" id="ARBA00022574"/>
    </source>
</evidence>
<dbReference type="STRING" id="1754191.A0A1Y1V3S6"/>
<dbReference type="Pfam" id="PF00400">
    <property type="entry name" value="WD40"/>
    <property type="match status" value="4"/>
</dbReference>
<dbReference type="PROSITE" id="PS00678">
    <property type="entry name" value="WD_REPEATS_1"/>
    <property type="match status" value="2"/>
</dbReference>